<dbReference type="WBParaSite" id="nRc.2.0.1.t14073-RA">
    <property type="protein sequence ID" value="nRc.2.0.1.t14073-RA"/>
    <property type="gene ID" value="nRc.2.0.1.g14073"/>
</dbReference>
<evidence type="ECO:0000313" key="2">
    <source>
        <dbReference type="Proteomes" id="UP000887565"/>
    </source>
</evidence>
<name>A0A915IKY0_ROMCU</name>
<proteinExistence type="predicted"/>
<sequence>MDYDNDNPFRPNGVLSHEVEPIIEEYKQKPFPNSPNRSAANTPLPLAHQQENLVANESSSFNANDSTDSKLRLITDNMSSGGNAASNGVSNAATPSKNNVIEQADVQSHLVTPTKAGKVELVHVENKKKKCRCCCVQ</sequence>
<evidence type="ECO:0000256" key="1">
    <source>
        <dbReference type="SAM" id="MobiDB-lite"/>
    </source>
</evidence>
<feature type="region of interest" description="Disordered" evidence="1">
    <location>
        <begin position="1"/>
        <end position="101"/>
    </location>
</feature>
<organism evidence="2 3">
    <name type="scientific">Romanomermis culicivorax</name>
    <name type="common">Nematode worm</name>
    <dbReference type="NCBI Taxonomy" id="13658"/>
    <lineage>
        <taxon>Eukaryota</taxon>
        <taxon>Metazoa</taxon>
        <taxon>Ecdysozoa</taxon>
        <taxon>Nematoda</taxon>
        <taxon>Enoplea</taxon>
        <taxon>Dorylaimia</taxon>
        <taxon>Mermithida</taxon>
        <taxon>Mermithoidea</taxon>
        <taxon>Mermithidae</taxon>
        <taxon>Romanomermis</taxon>
    </lineage>
</organism>
<dbReference type="AlphaFoldDB" id="A0A915IKY0"/>
<feature type="compositionally biased region" description="Polar residues" evidence="1">
    <location>
        <begin position="49"/>
        <end position="66"/>
    </location>
</feature>
<evidence type="ECO:0000313" key="3">
    <source>
        <dbReference type="WBParaSite" id="nRc.2.0.1.t14073-RA"/>
    </source>
</evidence>
<keyword evidence="2" id="KW-1185">Reference proteome</keyword>
<dbReference type="Proteomes" id="UP000887565">
    <property type="component" value="Unplaced"/>
</dbReference>
<feature type="compositionally biased region" description="Basic and acidic residues" evidence="1">
    <location>
        <begin position="17"/>
        <end position="28"/>
    </location>
</feature>
<feature type="compositionally biased region" description="Low complexity" evidence="1">
    <location>
        <begin position="77"/>
        <end position="93"/>
    </location>
</feature>
<accession>A0A915IKY0</accession>
<protein>
    <submittedName>
        <fullName evidence="3">Uncharacterized protein</fullName>
    </submittedName>
</protein>
<reference evidence="3" key="1">
    <citation type="submission" date="2022-11" db="UniProtKB">
        <authorList>
            <consortium name="WormBaseParasite"/>
        </authorList>
    </citation>
    <scope>IDENTIFICATION</scope>
</reference>
<dbReference type="OMA" id="CRCCCVQ"/>